<dbReference type="RefSeq" id="WP_090483935.1">
    <property type="nucleotide sequence ID" value="NZ_FOUO01000004.1"/>
</dbReference>
<dbReference type="PROSITE" id="PS50293">
    <property type="entry name" value="TPR_REGION"/>
    <property type="match status" value="1"/>
</dbReference>
<keyword evidence="4" id="KW-0732">Signal</keyword>
<dbReference type="PROSITE" id="PS50005">
    <property type="entry name" value="TPR"/>
    <property type="match status" value="2"/>
</dbReference>
<dbReference type="InterPro" id="IPR013360">
    <property type="entry name" value="Pilus_4_PilW"/>
</dbReference>
<evidence type="ECO:0000313" key="5">
    <source>
        <dbReference type="EMBL" id="SFM37556.1"/>
    </source>
</evidence>
<feature type="signal peptide" evidence="4">
    <location>
        <begin position="1"/>
        <end position="25"/>
    </location>
</feature>
<dbReference type="PANTHER" id="PTHR44227">
    <property type="match status" value="1"/>
</dbReference>
<evidence type="ECO:0000313" key="6">
    <source>
        <dbReference type="Proteomes" id="UP000199556"/>
    </source>
</evidence>
<feature type="repeat" description="TPR" evidence="3">
    <location>
        <begin position="36"/>
        <end position="69"/>
    </location>
</feature>
<dbReference type="InterPro" id="IPR052346">
    <property type="entry name" value="O-mannosyl-transferase_TMTC"/>
</dbReference>
<evidence type="ECO:0000256" key="4">
    <source>
        <dbReference type="SAM" id="SignalP"/>
    </source>
</evidence>
<dbReference type="SMART" id="SM00028">
    <property type="entry name" value="TPR"/>
    <property type="match status" value="4"/>
</dbReference>
<dbReference type="PROSITE" id="PS51257">
    <property type="entry name" value="PROKAR_LIPOPROTEIN"/>
    <property type="match status" value="1"/>
</dbReference>
<gene>
    <name evidence="5" type="ORF">SAMN05421721_10417</name>
</gene>
<dbReference type="Gene3D" id="1.25.40.10">
    <property type="entry name" value="Tetratricopeptide repeat domain"/>
    <property type="match status" value="1"/>
</dbReference>
<dbReference type="EMBL" id="FOUO01000004">
    <property type="protein sequence ID" value="SFM37556.1"/>
    <property type="molecule type" value="Genomic_DNA"/>
</dbReference>
<dbReference type="Pfam" id="PF13181">
    <property type="entry name" value="TPR_8"/>
    <property type="match status" value="1"/>
</dbReference>
<keyword evidence="1" id="KW-0677">Repeat</keyword>
<dbReference type="PANTHER" id="PTHR44227:SF3">
    <property type="entry name" value="PROTEIN O-MANNOSYL-TRANSFERASE TMTC4"/>
    <property type="match status" value="1"/>
</dbReference>
<protein>
    <submittedName>
        <fullName evidence="5">Type IV pilus assembly protein PilF</fullName>
    </submittedName>
</protein>
<dbReference type="AlphaFoldDB" id="A0A1I4QCN0"/>
<feature type="repeat" description="TPR" evidence="3">
    <location>
        <begin position="142"/>
        <end position="175"/>
    </location>
</feature>
<name>A0A1I4QCN0_ECTMO</name>
<dbReference type="Proteomes" id="UP000199556">
    <property type="component" value="Unassembled WGS sequence"/>
</dbReference>
<evidence type="ECO:0000256" key="2">
    <source>
        <dbReference type="ARBA" id="ARBA00022803"/>
    </source>
</evidence>
<evidence type="ECO:0000256" key="3">
    <source>
        <dbReference type="PROSITE-ProRule" id="PRU00339"/>
    </source>
</evidence>
<accession>A0A1I4QCN0</accession>
<dbReference type="InterPro" id="IPR011990">
    <property type="entry name" value="TPR-like_helical_dom_sf"/>
</dbReference>
<dbReference type="STRING" id="195064.SAMN05421721_10417"/>
<dbReference type="Pfam" id="PF13432">
    <property type="entry name" value="TPR_16"/>
    <property type="match status" value="1"/>
</dbReference>
<dbReference type="NCBIfam" id="TIGR02521">
    <property type="entry name" value="type_IV_pilW"/>
    <property type="match status" value="1"/>
</dbReference>
<sequence length="258" mass="29263">MLCKRTLIPLVVAGAVLLLTGCASTTELQDRRGQAARVYVELGQHYLRRGELRHAKENLDRALEQDPDSPQVQAAQAMLQERLGRIDRADGHYRRALSLASSEDAGMLWNNYGTFLCRQGRLEEAEEAFARAARDPLYPTPEMAWTNAGICALKVPDKEKAERLFRRALKEDPQHVPALLEMLRLSAEAGHHLQVRAYFQRLREQTRPTAEMLWLCHQAELALGNRDEAGRCALGLKNDFPDSEETARLRKLENRGNR</sequence>
<keyword evidence="6" id="KW-1185">Reference proteome</keyword>
<keyword evidence="2 3" id="KW-0802">TPR repeat</keyword>
<organism evidence="5 6">
    <name type="scientific">Ectothiorhodospira mobilis</name>
    <dbReference type="NCBI Taxonomy" id="195064"/>
    <lineage>
        <taxon>Bacteria</taxon>
        <taxon>Pseudomonadati</taxon>
        <taxon>Pseudomonadota</taxon>
        <taxon>Gammaproteobacteria</taxon>
        <taxon>Chromatiales</taxon>
        <taxon>Ectothiorhodospiraceae</taxon>
        <taxon>Ectothiorhodospira</taxon>
    </lineage>
</organism>
<dbReference type="OrthoDB" id="9814042at2"/>
<feature type="chain" id="PRO_5011733673" evidence="4">
    <location>
        <begin position="26"/>
        <end position="258"/>
    </location>
</feature>
<evidence type="ECO:0000256" key="1">
    <source>
        <dbReference type="ARBA" id="ARBA00022737"/>
    </source>
</evidence>
<dbReference type="InterPro" id="IPR019734">
    <property type="entry name" value="TPR_rpt"/>
</dbReference>
<dbReference type="SUPFAM" id="SSF48452">
    <property type="entry name" value="TPR-like"/>
    <property type="match status" value="1"/>
</dbReference>
<reference evidence="5 6" key="1">
    <citation type="submission" date="2016-10" db="EMBL/GenBank/DDBJ databases">
        <authorList>
            <person name="de Groot N.N."/>
        </authorList>
    </citation>
    <scope>NUCLEOTIDE SEQUENCE [LARGE SCALE GENOMIC DNA]</scope>
    <source>
        <strain evidence="5 6">DSM 4180</strain>
    </source>
</reference>
<proteinExistence type="predicted"/>